<protein>
    <submittedName>
        <fullName evidence="1">Uncharacterized protein</fullName>
    </submittedName>
</protein>
<keyword evidence="2" id="KW-1185">Reference proteome</keyword>
<gene>
    <name evidence="1" type="ORF">K488DRAFT_56675</name>
</gene>
<proteinExistence type="predicted"/>
<sequence length="84" mass="9002">LLCMPMDILFEIFGHLQPGDLVNLSRINKSFHRVLSSKRSALMWKAALSNARGGGAPSCPVDISELGWANLLFGGSSCQVGSIL</sequence>
<reference evidence="1" key="1">
    <citation type="submission" date="2021-02" db="EMBL/GenBank/DDBJ databases">
        <authorList>
            <consortium name="DOE Joint Genome Institute"/>
            <person name="Ahrendt S."/>
            <person name="Looney B.P."/>
            <person name="Miyauchi S."/>
            <person name="Morin E."/>
            <person name="Drula E."/>
            <person name="Courty P.E."/>
            <person name="Chicoki N."/>
            <person name="Fauchery L."/>
            <person name="Kohler A."/>
            <person name="Kuo A."/>
            <person name="Labutti K."/>
            <person name="Pangilinan J."/>
            <person name="Lipzen A."/>
            <person name="Riley R."/>
            <person name="Andreopoulos W."/>
            <person name="He G."/>
            <person name="Johnson J."/>
            <person name="Barry K.W."/>
            <person name="Grigoriev I.V."/>
            <person name="Nagy L."/>
            <person name="Hibbett D."/>
            <person name="Henrissat B."/>
            <person name="Matheny P.B."/>
            <person name="Labbe J."/>
            <person name="Martin F."/>
        </authorList>
    </citation>
    <scope>NUCLEOTIDE SEQUENCE</scope>
    <source>
        <strain evidence="1">EC-137</strain>
    </source>
</reference>
<dbReference type="Proteomes" id="UP000814128">
    <property type="component" value="Unassembled WGS sequence"/>
</dbReference>
<accession>A0ACB8QBW8</accession>
<evidence type="ECO:0000313" key="1">
    <source>
        <dbReference type="EMBL" id="KAI0029289.1"/>
    </source>
</evidence>
<evidence type="ECO:0000313" key="2">
    <source>
        <dbReference type="Proteomes" id="UP000814128"/>
    </source>
</evidence>
<dbReference type="EMBL" id="MU273685">
    <property type="protein sequence ID" value="KAI0029289.1"/>
    <property type="molecule type" value="Genomic_DNA"/>
</dbReference>
<reference evidence="1" key="2">
    <citation type="journal article" date="2022" name="New Phytol.">
        <title>Evolutionary transition to the ectomycorrhizal habit in the genomes of a hyperdiverse lineage of mushroom-forming fungi.</title>
        <authorList>
            <person name="Looney B."/>
            <person name="Miyauchi S."/>
            <person name="Morin E."/>
            <person name="Drula E."/>
            <person name="Courty P.E."/>
            <person name="Kohler A."/>
            <person name="Kuo A."/>
            <person name="LaButti K."/>
            <person name="Pangilinan J."/>
            <person name="Lipzen A."/>
            <person name="Riley R."/>
            <person name="Andreopoulos W."/>
            <person name="He G."/>
            <person name="Johnson J."/>
            <person name="Nolan M."/>
            <person name="Tritt A."/>
            <person name="Barry K.W."/>
            <person name="Grigoriev I.V."/>
            <person name="Nagy L.G."/>
            <person name="Hibbett D."/>
            <person name="Henrissat B."/>
            <person name="Matheny P.B."/>
            <person name="Labbe J."/>
            <person name="Martin F.M."/>
        </authorList>
    </citation>
    <scope>NUCLEOTIDE SEQUENCE</scope>
    <source>
        <strain evidence="1">EC-137</strain>
    </source>
</reference>
<feature type="non-terminal residue" evidence="1">
    <location>
        <position position="1"/>
    </location>
</feature>
<comment type="caution">
    <text evidence="1">The sequence shown here is derived from an EMBL/GenBank/DDBJ whole genome shotgun (WGS) entry which is preliminary data.</text>
</comment>
<name>A0ACB8QBW8_9AGAM</name>
<organism evidence="1 2">
    <name type="scientific">Vararia minispora EC-137</name>
    <dbReference type="NCBI Taxonomy" id="1314806"/>
    <lineage>
        <taxon>Eukaryota</taxon>
        <taxon>Fungi</taxon>
        <taxon>Dikarya</taxon>
        <taxon>Basidiomycota</taxon>
        <taxon>Agaricomycotina</taxon>
        <taxon>Agaricomycetes</taxon>
        <taxon>Russulales</taxon>
        <taxon>Lachnocladiaceae</taxon>
        <taxon>Vararia</taxon>
    </lineage>
</organism>